<dbReference type="Pfam" id="PF01061">
    <property type="entry name" value="ABC2_membrane"/>
    <property type="match status" value="1"/>
</dbReference>
<dbReference type="PANTHER" id="PTHR48041:SF139">
    <property type="entry name" value="PROTEIN SCARLET"/>
    <property type="match status" value="1"/>
</dbReference>
<dbReference type="EMBL" id="HBEF01009758">
    <property type="protein sequence ID" value="CAD8334043.1"/>
    <property type="molecule type" value="Transcribed_RNA"/>
</dbReference>
<dbReference type="InterPro" id="IPR027417">
    <property type="entry name" value="P-loop_NTPase"/>
</dbReference>
<feature type="transmembrane region" description="Helical" evidence="7">
    <location>
        <begin position="351"/>
        <end position="373"/>
    </location>
</feature>
<protein>
    <recommendedName>
        <fullName evidence="8">ABC-2 type transporter transmembrane domain-containing protein</fullName>
    </recommendedName>
</protein>
<evidence type="ECO:0000259" key="8">
    <source>
        <dbReference type="Pfam" id="PF01061"/>
    </source>
</evidence>
<name>A0A7R9WUP2_9STRA</name>
<dbReference type="InterPro" id="IPR050352">
    <property type="entry name" value="ABCG_transporters"/>
</dbReference>
<sequence length="447" mass="49535">MDEITSGLDSENALIVMKLLKKMCVSLRVAAAVVIHQPSMEVFERFDRLVLLSRGRSIYSDKLSGLPTFYDDVLQHKMPETHHIPTDLLRHASNWECQLSNSAPSDSVPIVNDRHAGRDAKQDSSAGVGEETMSTNGSKSQPPSQHGTSDLPETSPELFTSSRELQAFTAPQVSMFWKFRTVFSRNLQNHYVRNLTNLAARLVIYGSTSLSVSLIFWDIGNIDDDPSTMNEQARYVVGAGLFLSQCSFLLPFSQISTFFFDKSVFASESALALYPSWMYSVSQFLLEAWVLALASLVQTTIAKPMMSLSNPAWSESESFFTLLAFFIISGLTGNALILLTCMVAFSQDLGFLLGCTVVTISLAASGGFVPFAIIPESIRWLQWISPVKYSLQIFIMALFDGTDTTIVQALDLDVPSDITHNILVLIFMFALCAVTTIVTMSFQREVR</sequence>
<feature type="transmembrane region" description="Helical" evidence="7">
    <location>
        <begin position="276"/>
        <end position="297"/>
    </location>
</feature>
<evidence type="ECO:0000256" key="1">
    <source>
        <dbReference type="ARBA" id="ARBA00004141"/>
    </source>
</evidence>
<dbReference type="Gene3D" id="3.40.50.300">
    <property type="entry name" value="P-loop containing nucleotide triphosphate hydrolases"/>
    <property type="match status" value="1"/>
</dbReference>
<feature type="region of interest" description="Disordered" evidence="6">
    <location>
        <begin position="106"/>
        <end position="156"/>
    </location>
</feature>
<keyword evidence="5 7" id="KW-0472">Membrane</keyword>
<evidence type="ECO:0000313" key="9">
    <source>
        <dbReference type="EMBL" id="CAD8334043.1"/>
    </source>
</evidence>
<accession>A0A7R9WUP2</accession>
<feature type="domain" description="ABC-2 type transporter transmembrane" evidence="8">
    <location>
        <begin position="179"/>
        <end position="399"/>
    </location>
</feature>
<feature type="transmembrane region" description="Helical" evidence="7">
    <location>
        <begin position="419"/>
        <end position="442"/>
    </location>
</feature>
<dbReference type="GO" id="GO:0140359">
    <property type="term" value="F:ABC-type transporter activity"/>
    <property type="evidence" value="ECO:0007669"/>
    <property type="project" value="InterPro"/>
</dbReference>
<evidence type="ECO:0000256" key="2">
    <source>
        <dbReference type="ARBA" id="ARBA00022448"/>
    </source>
</evidence>
<comment type="subcellular location">
    <subcellularLocation>
        <location evidence="1">Membrane</location>
        <topology evidence="1">Multi-pass membrane protein</topology>
    </subcellularLocation>
</comment>
<dbReference type="PANTHER" id="PTHR48041">
    <property type="entry name" value="ABC TRANSPORTER G FAMILY MEMBER 28"/>
    <property type="match status" value="1"/>
</dbReference>
<feature type="compositionally biased region" description="Basic and acidic residues" evidence="6">
    <location>
        <begin position="112"/>
        <end position="122"/>
    </location>
</feature>
<dbReference type="InterPro" id="IPR013525">
    <property type="entry name" value="ABC2_TM"/>
</dbReference>
<organism evidence="9">
    <name type="scientific">Craspedostauros australis</name>
    <dbReference type="NCBI Taxonomy" id="1486917"/>
    <lineage>
        <taxon>Eukaryota</taxon>
        <taxon>Sar</taxon>
        <taxon>Stramenopiles</taxon>
        <taxon>Ochrophyta</taxon>
        <taxon>Bacillariophyta</taxon>
        <taxon>Bacillariophyceae</taxon>
        <taxon>Bacillariophycidae</taxon>
        <taxon>Naviculales</taxon>
        <taxon>Naviculaceae</taxon>
        <taxon>Craspedostauros</taxon>
    </lineage>
</organism>
<reference evidence="9" key="1">
    <citation type="submission" date="2021-01" db="EMBL/GenBank/DDBJ databases">
        <authorList>
            <person name="Corre E."/>
            <person name="Pelletier E."/>
            <person name="Niang G."/>
            <person name="Scheremetjew M."/>
            <person name="Finn R."/>
            <person name="Kale V."/>
            <person name="Holt S."/>
            <person name="Cochrane G."/>
            <person name="Meng A."/>
            <person name="Brown T."/>
            <person name="Cohen L."/>
        </authorList>
    </citation>
    <scope>NUCLEOTIDE SEQUENCE</scope>
    <source>
        <strain evidence="9">CCMP3328</strain>
    </source>
</reference>
<feature type="transmembrane region" description="Helical" evidence="7">
    <location>
        <begin position="235"/>
        <end position="256"/>
    </location>
</feature>
<feature type="transmembrane region" description="Helical" evidence="7">
    <location>
        <begin position="318"/>
        <end position="345"/>
    </location>
</feature>
<keyword evidence="2" id="KW-0813">Transport</keyword>
<gene>
    <name evidence="9" type="ORF">CAUS1442_LOCUS6148</name>
</gene>
<dbReference type="AlphaFoldDB" id="A0A7R9WUP2"/>
<keyword evidence="3 7" id="KW-0812">Transmembrane</keyword>
<evidence type="ECO:0000256" key="5">
    <source>
        <dbReference type="ARBA" id="ARBA00023136"/>
    </source>
</evidence>
<dbReference type="SUPFAM" id="SSF52540">
    <property type="entry name" value="P-loop containing nucleoside triphosphate hydrolases"/>
    <property type="match status" value="1"/>
</dbReference>
<dbReference type="GO" id="GO:0016020">
    <property type="term" value="C:membrane"/>
    <property type="evidence" value="ECO:0007669"/>
    <property type="project" value="UniProtKB-SubCell"/>
</dbReference>
<feature type="compositionally biased region" description="Polar residues" evidence="6">
    <location>
        <begin position="132"/>
        <end position="156"/>
    </location>
</feature>
<evidence type="ECO:0000256" key="6">
    <source>
        <dbReference type="SAM" id="MobiDB-lite"/>
    </source>
</evidence>
<proteinExistence type="predicted"/>
<keyword evidence="4 7" id="KW-1133">Transmembrane helix</keyword>
<evidence type="ECO:0000256" key="4">
    <source>
        <dbReference type="ARBA" id="ARBA00022989"/>
    </source>
</evidence>
<evidence type="ECO:0000256" key="7">
    <source>
        <dbReference type="SAM" id="Phobius"/>
    </source>
</evidence>
<evidence type="ECO:0000256" key="3">
    <source>
        <dbReference type="ARBA" id="ARBA00022692"/>
    </source>
</evidence>